<dbReference type="GO" id="GO:0005886">
    <property type="term" value="C:plasma membrane"/>
    <property type="evidence" value="ECO:0007669"/>
    <property type="project" value="UniProtKB-SubCell"/>
</dbReference>
<dbReference type="AlphaFoldDB" id="U6KJG7"/>
<dbReference type="PANTHER" id="PTHR31764:SF0">
    <property type="entry name" value="GENERATIVE CELL SPECIFIC-1_HAP2 DOMAIN-CONTAINING PROTEIN"/>
    <property type="match status" value="1"/>
</dbReference>
<dbReference type="PANTHER" id="PTHR31764">
    <property type="entry name" value="PROTEIN HAPLESS 2"/>
    <property type="match status" value="1"/>
</dbReference>
<keyword evidence="7" id="KW-0446">Lipid-binding</keyword>
<accession>U6KJG7</accession>
<evidence type="ECO:0000256" key="7">
    <source>
        <dbReference type="ARBA" id="ARBA00023121"/>
    </source>
</evidence>
<keyword evidence="3" id="KW-1003">Cell membrane</keyword>
<feature type="domain" description="Generative cell specific-1/HAP2" evidence="13">
    <location>
        <begin position="351"/>
        <end position="496"/>
    </location>
</feature>
<evidence type="ECO:0000256" key="2">
    <source>
        <dbReference type="ARBA" id="ARBA00010929"/>
    </source>
</evidence>
<evidence type="ECO:0000256" key="5">
    <source>
        <dbReference type="ARBA" id="ARBA00022729"/>
    </source>
</evidence>
<dbReference type="OrthoDB" id="339716at2759"/>
<dbReference type="RefSeq" id="XP_037877892.1">
    <property type="nucleotide sequence ID" value="XM_038022038.1"/>
</dbReference>
<dbReference type="GO" id="GO:0008289">
    <property type="term" value="F:lipid binding"/>
    <property type="evidence" value="ECO:0007669"/>
    <property type="project" value="UniProtKB-KW"/>
</dbReference>
<dbReference type="GeneID" id="60403746"/>
<dbReference type="Pfam" id="PF10699">
    <property type="entry name" value="HAP2-GCS1"/>
    <property type="match status" value="1"/>
</dbReference>
<evidence type="ECO:0000256" key="10">
    <source>
        <dbReference type="ARBA" id="ARBA00023279"/>
    </source>
</evidence>
<reference evidence="14" key="2">
    <citation type="submission" date="2013-10" db="EMBL/GenBank/DDBJ databases">
        <authorList>
            <person name="Aslett M."/>
        </authorList>
    </citation>
    <scope>NUCLEOTIDE SEQUENCE [LARGE SCALE GENOMIC DNA]</scope>
    <source>
        <strain evidence="14">Houghton</strain>
    </source>
</reference>
<dbReference type="InterPro" id="IPR018928">
    <property type="entry name" value="HAP2/GCS1_dom"/>
</dbReference>
<evidence type="ECO:0000313" key="14">
    <source>
        <dbReference type="EMBL" id="CDJ35603.1"/>
    </source>
</evidence>
<keyword evidence="4 12" id="KW-0812">Transmembrane</keyword>
<keyword evidence="9" id="KW-1015">Disulfide bond</keyword>
<proteinExistence type="inferred from homology"/>
<sequence length="724" mass="81126">MLNLGDHCFAVPLSPPVLQKLQFQWEAGDINERSPRKSDAGNAGVVVTVQKTAVSYSYGLTYIKAVPYNWVEYAHRALLWQVKNGGETFCSETWGSKCQDEHGENGYPVSPNSGLPLDGAQGKCCWCPSVWHLWLNNPNRGREPMLKCNFWGLRFGKIPDPYLTKFCPVVEYPWYRMLKVSENRTWFFKVHVGISWWRPPSPSSLSDEEYHAECKKKISEGSYPENFDCSQRLHTEAGMADAILELSDATKVARDTTFDVTARLMSSDMPDEPVSYTAVFGQSSVHLNYRKDAQILMILKLGVLARRKTLTWQDYANQLEYPPGNYPHYHAGLENANEAIDTSQAGPFQLHRLAFSYPKSHKSRVRIEMNAGLIRWIQSSAPGQITSIAPPAPRECDNAQTFGCPLKVYVLNSGTVDATFYLELPYCTEHGSDEPTDKLDPVSAVQRNVAAGSSQAFDLTLRLTAVVQEFDFNCVMKLYDSELNQLDIKSFDLLTGKAADLPGAVTNPTGEVTVVEPPEDKRNWFQRLMNVVPNDGECDCSFWNILCLPADWNDCFGTLKKALKTILLAGVTLVALFLLWPVLKPFIKIMCKFARIPFKCLRSVGRNRKTLRKAKRLHKKEAKKLAKEQRRLQRKAHEIAVKERQETRSKGFDEEPDEPLSSATGGCESAASSPVASSATYTTGGRRHTADEEYGDVNSCDNLTDSASNEKYSTGSSTASNKRQ</sequence>
<feature type="transmembrane region" description="Helical" evidence="12">
    <location>
        <begin position="565"/>
        <end position="583"/>
    </location>
</feature>
<feature type="compositionally biased region" description="Basic and acidic residues" evidence="11">
    <location>
        <begin position="623"/>
        <end position="653"/>
    </location>
</feature>
<comment type="subcellular location">
    <subcellularLocation>
        <location evidence="1">Cell membrane</location>
        <topology evidence="1">Single-pass type I membrane protein</topology>
    </subcellularLocation>
</comment>
<evidence type="ECO:0000256" key="6">
    <source>
        <dbReference type="ARBA" id="ARBA00022989"/>
    </source>
</evidence>
<dbReference type="Proteomes" id="UP000030744">
    <property type="component" value="Unassembled WGS sequence"/>
</dbReference>
<evidence type="ECO:0000259" key="13">
    <source>
        <dbReference type="Pfam" id="PF10699"/>
    </source>
</evidence>
<evidence type="ECO:0000256" key="1">
    <source>
        <dbReference type="ARBA" id="ARBA00004251"/>
    </source>
</evidence>
<dbReference type="InterPro" id="IPR040326">
    <property type="entry name" value="HAP2/GCS1"/>
</dbReference>
<evidence type="ECO:0000256" key="12">
    <source>
        <dbReference type="SAM" id="Phobius"/>
    </source>
</evidence>
<evidence type="ECO:0000256" key="9">
    <source>
        <dbReference type="ARBA" id="ARBA00023157"/>
    </source>
</evidence>
<keyword evidence="6 12" id="KW-1133">Transmembrane helix</keyword>
<name>U6KJG7_9EIME</name>
<evidence type="ECO:0000313" key="15">
    <source>
        <dbReference type="Proteomes" id="UP000030744"/>
    </source>
</evidence>
<organism evidence="14 15">
    <name type="scientific">Eimeria mitis</name>
    <dbReference type="NCBI Taxonomy" id="44415"/>
    <lineage>
        <taxon>Eukaryota</taxon>
        <taxon>Sar</taxon>
        <taxon>Alveolata</taxon>
        <taxon>Apicomplexa</taxon>
        <taxon>Conoidasida</taxon>
        <taxon>Coccidia</taxon>
        <taxon>Eucoccidiorida</taxon>
        <taxon>Eimeriorina</taxon>
        <taxon>Eimeriidae</taxon>
        <taxon>Eimeria</taxon>
    </lineage>
</organism>
<reference evidence="14" key="1">
    <citation type="submission" date="2013-10" db="EMBL/GenBank/DDBJ databases">
        <title>Genomic analysis of the causative agents of coccidiosis in chickens.</title>
        <authorList>
            <person name="Reid A.J."/>
            <person name="Blake D."/>
            <person name="Billington K."/>
            <person name="Browne H."/>
            <person name="Dunn M."/>
            <person name="Hung S."/>
            <person name="Kawahara F."/>
            <person name="Miranda-Saavedra D."/>
            <person name="Mourier T."/>
            <person name="Nagra H."/>
            <person name="Otto T.D."/>
            <person name="Rawlings N."/>
            <person name="Sanchez A."/>
            <person name="Sanders M."/>
            <person name="Subramaniam C."/>
            <person name="Tay Y."/>
            <person name="Dear P."/>
            <person name="Doerig C."/>
            <person name="Gruber A."/>
            <person name="Parkinson J."/>
            <person name="Shirley M."/>
            <person name="Wan K.L."/>
            <person name="Berriman M."/>
            <person name="Tomley F."/>
            <person name="Pain A."/>
        </authorList>
    </citation>
    <scope>NUCLEOTIDE SEQUENCE [LARGE SCALE GENOMIC DNA]</scope>
    <source>
        <strain evidence="14">Houghton</strain>
    </source>
</reference>
<dbReference type="EMBL" id="HG731690">
    <property type="protein sequence ID" value="CDJ35603.1"/>
    <property type="molecule type" value="Genomic_DNA"/>
</dbReference>
<feature type="compositionally biased region" description="Low complexity" evidence="11">
    <location>
        <begin position="669"/>
        <end position="679"/>
    </location>
</feature>
<gene>
    <name evidence="14" type="ORF">EMH_0006470</name>
</gene>
<keyword evidence="5" id="KW-0732">Signal</keyword>
<dbReference type="VEuPathDB" id="ToxoDB:EMH_0006470"/>
<dbReference type="GO" id="GO:0007338">
    <property type="term" value="P:single fertilization"/>
    <property type="evidence" value="ECO:0007669"/>
    <property type="project" value="UniProtKB-KW"/>
</dbReference>
<keyword evidence="8 12" id="KW-0472">Membrane</keyword>
<evidence type="ECO:0000256" key="4">
    <source>
        <dbReference type="ARBA" id="ARBA00022692"/>
    </source>
</evidence>
<evidence type="ECO:0000256" key="8">
    <source>
        <dbReference type="ARBA" id="ARBA00023136"/>
    </source>
</evidence>
<feature type="region of interest" description="Disordered" evidence="11">
    <location>
        <begin position="619"/>
        <end position="724"/>
    </location>
</feature>
<feature type="compositionally biased region" description="Polar residues" evidence="11">
    <location>
        <begin position="699"/>
        <end position="724"/>
    </location>
</feature>
<evidence type="ECO:0000256" key="3">
    <source>
        <dbReference type="ARBA" id="ARBA00022475"/>
    </source>
</evidence>
<keyword evidence="10" id="KW-0278">Fertilization</keyword>
<protein>
    <recommendedName>
        <fullName evidence="13">Generative cell specific-1/HAP2 domain-containing protein</fullName>
    </recommendedName>
</protein>
<evidence type="ECO:0000256" key="11">
    <source>
        <dbReference type="SAM" id="MobiDB-lite"/>
    </source>
</evidence>
<keyword evidence="15" id="KW-1185">Reference proteome</keyword>
<comment type="similarity">
    <text evidence="2">Belongs to the HAP2/GCS1 family.</text>
</comment>